<keyword evidence="1" id="KW-0472">Membrane</keyword>
<dbReference type="EMBL" id="KV417737">
    <property type="protein sequence ID" value="KZP07889.1"/>
    <property type="molecule type" value="Genomic_DNA"/>
</dbReference>
<reference evidence="2 3" key="1">
    <citation type="journal article" date="2016" name="Mol. Biol. Evol.">
        <title>Comparative Genomics of Early-Diverging Mushroom-Forming Fungi Provides Insights into the Origins of Lignocellulose Decay Capabilities.</title>
        <authorList>
            <person name="Nagy L.G."/>
            <person name="Riley R."/>
            <person name="Tritt A."/>
            <person name="Adam C."/>
            <person name="Daum C."/>
            <person name="Floudas D."/>
            <person name="Sun H."/>
            <person name="Yadav J.S."/>
            <person name="Pangilinan J."/>
            <person name="Larsson K.H."/>
            <person name="Matsuura K."/>
            <person name="Barry K."/>
            <person name="Labutti K."/>
            <person name="Kuo R."/>
            <person name="Ohm R.A."/>
            <person name="Bhattacharya S.S."/>
            <person name="Shirouzu T."/>
            <person name="Yoshinaga Y."/>
            <person name="Martin F.M."/>
            <person name="Grigoriev I.V."/>
            <person name="Hibbett D.S."/>
        </authorList>
    </citation>
    <scope>NUCLEOTIDE SEQUENCE [LARGE SCALE GENOMIC DNA]</scope>
    <source>
        <strain evidence="2 3">CBS 109695</strain>
    </source>
</reference>
<gene>
    <name evidence="2" type="ORF">FIBSPDRAFT_939262</name>
</gene>
<keyword evidence="3" id="KW-1185">Reference proteome</keyword>
<protein>
    <submittedName>
        <fullName evidence="2">Uncharacterized protein</fullName>
    </submittedName>
</protein>
<keyword evidence="1" id="KW-0812">Transmembrane</keyword>
<dbReference type="AlphaFoldDB" id="A0A165WT50"/>
<organism evidence="2 3">
    <name type="scientific">Athelia psychrophila</name>
    <dbReference type="NCBI Taxonomy" id="1759441"/>
    <lineage>
        <taxon>Eukaryota</taxon>
        <taxon>Fungi</taxon>
        <taxon>Dikarya</taxon>
        <taxon>Basidiomycota</taxon>
        <taxon>Agaricomycotina</taxon>
        <taxon>Agaricomycetes</taxon>
        <taxon>Agaricomycetidae</taxon>
        <taxon>Atheliales</taxon>
        <taxon>Atheliaceae</taxon>
        <taxon>Athelia</taxon>
    </lineage>
</organism>
<dbReference type="Proteomes" id="UP000076532">
    <property type="component" value="Unassembled WGS sequence"/>
</dbReference>
<accession>A0A165WT50</accession>
<name>A0A165WT50_9AGAM</name>
<feature type="transmembrane region" description="Helical" evidence="1">
    <location>
        <begin position="111"/>
        <end position="131"/>
    </location>
</feature>
<keyword evidence="1" id="KW-1133">Transmembrane helix</keyword>
<evidence type="ECO:0000256" key="1">
    <source>
        <dbReference type="SAM" id="Phobius"/>
    </source>
</evidence>
<evidence type="ECO:0000313" key="2">
    <source>
        <dbReference type="EMBL" id="KZP07889.1"/>
    </source>
</evidence>
<proteinExistence type="predicted"/>
<feature type="transmembrane region" description="Helical" evidence="1">
    <location>
        <begin position="66"/>
        <end position="91"/>
    </location>
</feature>
<evidence type="ECO:0000313" key="3">
    <source>
        <dbReference type="Proteomes" id="UP000076532"/>
    </source>
</evidence>
<sequence>MTVVDSNFIVSQRALQLLCTAYSNLDVNPMAYGPAFADGGTHMVDGGRNISLALFSSSKGWHLCRFFCSVIASSTLMTWGVATFAVTQAFSDITKTSLSEGRCLASSASNANFMLCIVLSCSSAMLLSMLLRHTLTASVLTSMHSILHGVTYLALPDTTIWTAVYFVQGKNNDNLRYPSDIRHSLRRLNKRK</sequence>